<dbReference type="InterPro" id="IPR028098">
    <property type="entry name" value="Glyco_trans_4-like_N"/>
</dbReference>
<dbReference type="Pfam" id="PF13439">
    <property type="entry name" value="Glyco_transf_4"/>
    <property type="match status" value="1"/>
</dbReference>
<evidence type="ECO:0000259" key="1">
    <source>
        <dbReference type="Pfam" id="PF00534"/>
    </source>
</evidence>
<protein>
    <submittedName>
        <fullName evidence="3">Glycosyl transferase</fullName>
    </submittedName>
</protein>
<dbReference type="InterPro" id="IPR001296">
    <property type="entry name" value="Glyco_trans_1"/>
</dbReference>
<dbReference type="EMBL" id="QGLT01000001">
    <property type="protein sequence ID" value="PXZ01966.1"/>
    <property type="molecule type" value="Genomic_DNA"/>
</dbReference>
<dbReference type="RefSeq" id="WP_110438484.1">
    <property type="nucleotide sequence ID" value="NZ_CP046393.1"/>
</dbReference>
<organism evidence="3 4">
    <name type="scientific">Commensalibacter melissae</name>
    <dbReference type="NCBI Taxonomy" id="2070537"/>
    <lineage>
        <taxon>Bacteria</taxon>
        <taxon>Pseudomonadati</taxon>
        <taxon>Pseudomonadota</taxon>
        <taxon>Alphaproteobacteria</taxon>
        <taxon>Acetobacterales</taxon>
        <taxon>Acetobacteraceae</taxon>
    </lineage>
</organism>
<evidence type="ECO:0000313" key="3">
    <source>
        <dbReference type="EMBL" id="PXZ01966.1"/>
    </source>
</evidence>
<dbReference type="Proteomes" id="UP000247565">
    <property type="component" value="Unassembled WGS sequence"/>
</dbReference>
<dbReference type="AlphaFoldDB" id="A0A318N3E1"/>
<dbReference type="SUPFAM" id="SSF53756">
    <property type="entry name" value="UDP-Glycosyltransferase/glycogen phosphorylase"/>
    <property type="match status" value="2"/>
</dbReference>
<comment type="caution">
    <text evidence="3">The sequence shown here is derived from an EMBL/GenBank/DDBJ whole genome shotgun (WGS) entry which is preliminary data.</text>
</comment>
<feature type="domain" description="Glycosyl transferase family 1" evidence="1">
    <location>
        <begin position="714"/>
        <end position="853"/>
    </location>
</feature>
<dbReference type="OrthoDB" id="9807414at2"/>
<reference evidence="3 4" key="1">
    <citation type="submission" date="2018-05" db="EMBL/GenBank/DDBJ databases">
        <title>Reference genomes for bee gut microbiota database.</title>
        <authorList>
            <person name="Ellegaard K.M."/>
        </authorList>
    </citation>
    <scope>NUCLEOTIDE SEQUENCE [LARGE SCALE GENOMIC DNA]</scope>
    <source>
        <strain evidence="3 4">ESL0284</strain>
    </source>
</reference>
<dbReference type="GO" id="GO:0016757">
    <property type="term" value="F:glycosyltransferase activity"/>
    <property type="evidence" value="ECO:0007669"/>
    <property type="project" value="InterPro"/>
</dbReference>
<dbReference type="Gene3D" id="3.40.50.2000">
    <property type="entry name" value="Glycogen Phosphorylase B"/>
    <property type="match status" value="4"/>
</dbReference>
<evidence type="ECO:0000313" key="4">
    <source>
        <dbReference type="Proteomes" id="UP000247565"/>
    </source>
</evidence>
<gene>
    <name evidence="3" type="ORF">DK869_02940</name>
</gene>
<keyword evidence="4" id="KW-1185">Reference proteome</keyword>
<dbReference type="Pfam" id="PF00534">
    <property type="entry name" value="Glycos_transf_1"/>
    <property type="match status" value="2"/>
</dbReference>
<name>A0A318N3E1_9PROT</name>
<dbReference type="PANTHER" id="PTHR12526">
    <property type="entry name" value="GLYCOSYLTRANSFERASE"/>
    <property type="match status" value="1"/>
</dbReference>
<evidence type="ECO:0000259" key="2">
    <source>
        <dbReference type="Pfam" id="PF13439"/>
    </source>
</evidence>
<feature type="domain" description="Glycosyltransferase subfamily 4-like N-terminal" evidence="2">
    <location>
        <begin position="500"/>
        <end position="694"/>
    </location>
</feature>
<keyword evidence="3" id="KW-0808">Transferase</keyword>
<sequence>MYKKENDIEYLKAEIKKKNRLIDEYHLTFRILNLQIAQLQHYKNRISNLHARIEYYRKVIDRLENIIPVKKFIKIVYFGIDRCVNIFEKIFKKINCRQFIINEKNNFIFHYKFFENQQFNQSHLILIVAEVTLPQCYKYRVQQKKEYFEKLGWQCRIVDWRNQSEVLSVLQICKEVIFYRVPAFQNVLDQISEAKRLGLKTWWEVDDLIFDKKLYLQCGFMKYLPKGELDLLLFGSGLFRKALLACDHAIASTSALAQNIRQVGVYEVKVIENALDQNTLRIASDLYPRKLEIDGDLKKKDEIIVLYGSGTKTHNADFLIAADGIISALIHEKKLRLWIIGELELPNQFGDFKNQVCYFSFRSYDQYMKLLAHADIAIAPLEDIAFNDAKSNIKFLEASILGIVSVCSPRKNFKEIIRDGENGFIANSTSEWKEKICLLAGNSQLRQRLGRQAYYDVLKDYSPDTILKKQVEPIFGIPNKQVRDKLKILVVNLYYAPYSYGGATMVAEEMSRRIQKKDNTEITIFTSRPFSQHKGLRRYCDNGFLVYSVEISPQSYPSEEFNNTEIVDPFEMVLQAVQPDIVHFHAIQNLGLHLIASCQLKDIPYIITLHDTWWLCDRTFMVKNNHKYCFQEKIDLNICQACEPQVFYLRERMKMMKKSLEGASLLLSPSETHRQLYIVNDVDPDKIIVNRNGVSRPRKLRKKRMAGSVLRFGFVAGNEIIKGYNLIFDVFTSLKHENWKLTIVDSKSNLGYSSFDIDSWKGQDKVIIIPPYDENSKDDFFNEIDILLFPSQWKESYGLTVREALLRDVWVVCTHPGGQSEDVIDGINGTYISLYDGSEELKKVIEGFLKQPSFLDAYLNPYKDHIMTYEQQADELFEIYNSVKVAENKKHPVL</sequence>
<proteinExistence type="predicted"/>
<dbReference type="PANTHER" id="PTHR12526:SF630">
    <property type="entry name" value="GLYCOSYLTRANSFERASE"/>
    <property type="match status" value="1"/>
</dbReference>
<dbReference type="CDD" id="cd03823">
    <property type="entry name" value="GT4_ExpE7-like"/>
    <property type="match status" value="1"/>
</dbReference>
<accession>A0A318N3E1</accession>
<feature type="domain" description="Glycosyl transferase family 1" evidence="1">
    <location>
        <begin position="296"/>
        <end position="454"/>
    </location>
</feature>